<evidence type="ECO:0000256" key="5">
    <source>
        <dbReference type="ARBA" id="ARBA00048470"/>
    </source>
</evidence>
<organism evidence="8 9">
    <name type="scientific">Methanolobus zinderi</name>
    <dbReference type="NCBI Taxonomy" id="536044"/>
    <lineage>
        <taxon>Archaea</taxon>
        <taxon>Methanobacteriati</taxon>
        <taxon>Methanobacteriota</taxon>
        <taxon>Stenosarchaea group</taxon>
        <taxon>Methanomicrobia</taxon>
        <taxon>Methanosarcinales</taxon>
        <taxon>Methanosarcinaceae</taxon>
        <taxon>Methanolobus</taxon>
    </lineage>
</organism>
<dbReference type="Gene3D" id="1.10.10.10">
    <property type="entry name" value="Winged helix-like DNA-binding domain superfamily/Winged helix DNA-binding domain"/>
    <property type="match status" value="1"/>
</dbReference>
<dbReference type="InterPro" id="IPR040523">
    <property type="entry name" value="AsnC_trans_reg2"/>
</dbReference>
<gene>
    <name evidence="8" type="ORF">HWN40_09430</name>
</gene>
<dbReference type="OrthoDB" id="145939at2157"/>
<dbReference type="InterPro" id="IPR036390">
    <property type="entry name" value="WH_DNA-bd_sf"/>
</dbReference>
<evidence type="ECO:0000313" key="8">
    <source>
        <dbReference type="EMBL" id="QLC50440.1"/>
    </source>
</evidence>
<keyword evidence="9" id="KW-1185">Reference proteome</keyword>
<evidence type="ECO:0000256" key="1">
    <source>
        <dbReference type="ARBA" id="ARBA00023239"/>
    </source>
</evidence>
<evidence type="ECO:0000313" key="9">
    <source>
        <dbReference type="Proteomes" id="UP000509594"/>
    </source>
</evidence>
<dbReference type="InterPro" id="IPR050684">
    <property type="entry name" value="HTH-Siroheme_Decarb"/>
</dbReference>
<dbReference type="GO" id="GO:0016829">
    <property type="term" value="F:lyase activity"/>
    <property type="evidence" value="ECO:0007669"/>
    <property type="project" value="UniProtKB-KW"/>
</dbReference>
<feature type="domain" description="Siroheme decarboxylase AsnC-like ligand binding" evidence="6">
    <location>
        <begin position="65"/>
        <end position="143"/>
    </location>
</feature>
<dbReference type="InterPro" id="IPR019888">
    <property type="entry name" value="Tscrpt_reg_AsnC-like"/>
</dbReference>
<name>A0A7D5EHD8_9EURY</name>
<feature type="domain" description="Siroheme decarboxylase NirL-like HTH" evidence="7">
    <location>
        <begin position="8"/>
        <end position="54"/>
    </location>
</feature>
<dbReference type="Proteomes" id="UP000509594">
    <property type="component" value="Chromosome"/>
</dbReference>
<evidence type="ECO:0000256" key="3">
    <source>
        <dbReference type="ARBA" id="ARBA00023457"/>
    </source>
</evidence>
<dbReference type="InterPro" id="IPR053429">
    <property type="entry name" value="Siroheme_Decarboxylase"/>
</dbReference>
<evidence type="ECO:0000256" key="2">
    <source>
        <dbReference type="ARBA" id="ARBA00023444"/>
    </source>
</evidence>
<dbReference type="EMBL" id="CP058215">
    <property type="protein sequence ID" value="QLC50440.1"/>
    <property type="molecule type" value="Genomic_DNA"/>
</dbReference>
<dbReference type="EC" id="4.1.1.111" evidence="4"/>
<dbReference type="Gene3D" id="3.30.70.3460">
    <property type="match status" value="1"/>
</dbReference>
<evidence type="ECO:0000259" key="6">
    <source>
        <dbReference type="Pfam" id="PF17805"/>
    </source>
</evidence>
<comment type="pathway">
    <text evidence="2">Porphyrin-containing compound metabolism.</text>
</comment>
<comment type="catalytic activity">
    <reaction evidence="5">
        <text>siroheme + 2 H(+) = 12,18-didecarboxysiroheme + 2 CO2</text>
        <dbReference type="Rhea" id="RHEA:19093"/>
        <dbReference type="ChEBI" id="CHEBI:15378"/>
        <dbReference type="ChEBI" id="CHEBI:16526"/>
        <dbReference type="ChEBI" id="CHEBI:60052"/>
        <dbReference type="ChEBI" id="CHEBI:140497"/>
        <dbReference type="EC" id="4.1.1.111"/>
    </reaction>
</comment>
<dbReference type="Pfam" id="PF22451">
    <property type="entry name" value="NirdL-like_HTH"/>
    <property type="match status" value="1"/>
</dbReference>
<evidence type="ECO:0000259" key="7">
    <source>
        <dbReference type="Pfam" id="PF22451"/>
    </source>
</evidence>
<dbReference type="RefSeq" id="WP_176965496.1">
    <property type="nucleotide sequence ID" value="NZ_CP058215.1"/>
</dbReference>
<reference evidence="8 9" key="1">
    <citation type="submission" date="2020-06" db="EMBL/GenBank/DDBJ databases">
        <title>Methanolobus halotolerans sp. nov., isolated from a saline lake Tus in Siberia.</title>
        <authorList>
            <person name="Shen Y."/>
            <person name="Chen S.-C."/>
            <person name="Lai M.-C."/>
            <person name="Huang H.-H."/>
            <person name="Chiu H.-H."/>
            <person name="Tang S.-L."/>
            <person name="Rogozin D.Y."/>
            <person name="Degermendzhy A.G."/>
        </authorList>
    </citation>
    <scope>NUCLEOTIDE SEQUENCE [LARGE SCALE GENOMIC DNA]</scope>
    <source>
        <strain evidence="8 9">DSM 21339</strain>
    </source>
</reference>
<dbReference type="NCBIfam" id="NF040708">
    <property type="entry name" value="Siroheme_Dcarb_AhbA"/>
    <property type="match status" value="1"/>
</dbReference>
<sequence length="151" mass="17468">MIYLDDTDKTILNTIQFDFPLDVRPFKKLGEKLGISEGEVIRRLERLHDEGAVRKIGPVINRKRIGGTSTLVAVDVPDERIDEVAAYINEYTEVSHNYLRPDKYNVWFTLSASDKERVDEILSELKEKTGLEFINLPTKRLFKIGVKFDIR</sequence>
<protein>
    <recommendedName>
        <fullName evidence="4">siroheme decarboxylase</fullName>
        <ecNumber evidence="4">4.1.1.111</ecNumber>
    </recommendedName>
</protein>
<dbReference type="InterPro" id="IPR036388">
    <property type="entry name" value="WH-like_DNA-bd_sf"/>
</dbReference>
<dbReference type="AlphaFoldDB" id="A0A7D5EHD8"/>
<dbReference type="GeneID" id="55821895"/>
<dbReference type="SUPFAM" id="SSF46785">
    <property type="entry name" value="Winged helix' DNA-binding domain"/>
    <property type="match status" value="1"/>
</dbReference>
<dbReference type="SMART" id="SM00344">
    <property type="entry name" value="HTH_ASNC"/>
    <property type="match status" value="1"/>
</dbReference>
<keyword evidence="1" id="KW-0456">Lyase</keyword>
<dbReference type="Pfam" id="PF17805">
    <property type="entry name" value="AsnC_trans_reg2"/>
    <property type="match status" value="1"/>
</dbReference>
<dbReference type="PANTHER" id="PTHR43413">
    <property type="entry name" value="TRANSCRIPTIONAL REGULATOR, ASNC FAMILY"/>
    <property type="match status" value="1"/>
</dbReference>
<proteinExistence type="inferred from homology"/>
<dbReference type="PANTHER" id="PTHR43413:SF1">
    <property type="entry name" value="SIROHEME DECARBOXYLASE NIRL SUBUNIT"/>
    <property type="match status" value="1"/>
</dbReference>
<dbReference type="KEGG" id="mzi:HWN40_09430"/>
<dbReference type="InterPro" id="IPR053953">
    <property type="entry name" value="NirdL-like_HTH"/>
</dbReference>
<accession>A0A7D5EHD8</accession>
<evidence type="ECO:0000256" key="4">
    <source>
        <dbReference type="ARBA" id="ARBA00023471"/>
    </source>
</evidence>
<comment type="similarity">
    <text evidence="3">Belongs to the Ahb/Nir family.</text>
</comment>